<evidence type="ECO:0000256" key="9">
    <source>
        <dbReference type="PROSITE-ProRule" id="PRU01363"/>
    </source>
</evidence>
<evidence type="ECO:0000259" key="12">
    <source>
        <dbReference type="PROSITE" id="PS52004"/>
    </source>
</evidence>
<keyword evidence="4" id="KW-0808">Transferase</keyword>
<evidence type="ECO:0000313" key="14">
    <source>
        <dbReference type="EMBL" id="CEO51444.1"/>
    </source>
</evidence>
<dbReference type="InterPro" id="IPR014030">
    <property type="entry name" value="Ketoacyl_synth_N"/>
</dbReference>
<protein>
    <submittedName>
        <fullName evidence="14">Uncharacterized protein</fullName>
    </submittedName>
</protein>
<reference evidence="14" key="1">
    <citation type="submission" date="2015-01" db="EMBL/GenBank/DDBJ databases">
        <authorList>
            <person name="Durling Mikael"/>
        </authorList>
    </citation>
    <scope>NUCLEOTIDE SEQUENCE</scope>
</reference>
<dbReference type="InterPro" id="IPR029063">
    <property type="entry name" value="SAM-dependent_MTases_sf"/>
</dbReference>
<feature type="active site" description="Proton acceptor; for dehydratase activity" evidence="9">
    <location>
        <position position="1031"/>
    </location>
</feature>
<dbReference type="Gene3D" id="3.90.180.10">
    <property type="entry name" value="Medium-chain alcohol dehydrogenases, catalytic domain"/>
    <property type="match status" value="1"/>
</dbReference>
<dbReference type="SUPFAM" id="SSF55048">
    <property type="entry name" value="Probable ACP-binding domain of malonyl-CoA ACP transacylase"/>
    <property type="match status" value="1"/>
</dbReference>
<feature type="region of interest" description="Disordered" evidence="10">
    <location>
        <begin position="469"/>
        <end position="515"/>
    </location>
</feature>
<name>A0A0B7K2L1_BIOOC</name>
<dbReference type="InterPro" id="IPR013968">
    <property type="entry name" value="PKS_KR"/>
</dbReference>
<dbReference type="GO" id="GO:0004312">
    <property type="term" value="F:fatty acid synthase activity"/>
    <property type="evidence" value="ECO:0007669"/>
    <property type="project" value="TreeGrafter"/>
</dbReference>
<keyword evidence="6" id="KW-0560">Oxidoreductase</keyword>
<dbReference type="InterPro" id="IPR009081">
    <property type="entry name" value="PP-bd_ACP"/>
</dbReference>
<dbReference type="InterPro" id="IPR018201">
    <property type="entry name" value="Ketoacyl_synth_AS"/>
</dbReference>
<evidence type="ECO:0000256" key="1">
    <source>
        <dbReference type="ARBA" id="ARBA00005179"/>
    </source>
</evidence>
<dbReference type="GO" id="GO:0031177">
    <property type="term" value="F:phosphopantetheine binding"/>
    <property type="evidence" value="ECO:0007669"/>
    <property type="project" value="InterPro"/>
</dbReference>
<evidence type="ECO:0000256" key="10">
    <source>
        <dbReference type="SAM" id="MobiDB-lite"/>
    </source>
</evidence>
<keyword evidence="2" id="KW-0596">Phosphopantetheine</keyword>
<dbReference type="Pfam" id="PF14765">
    <property type="entry name" value="PS-DH"/>
    <property type="match status" value="1"/>
</dbReference>
<dbReference type="InterPro" id="IPR049551">
    <property type="entry name" value="PKS_DH_C"/>
</dbReference>
<dbReference type="Pfam" id="PF21089">
    <property type="entry name" value="PKS_DH_N"/>
    <property type="match status" value="1"/>
</dbReference>
<dbReference type="Gene3D" id="3.40.366.10">
    <property type="entry name" value="Malonyl-Coenzyme A Acyl Carrier Protein, domain 2"/>
    <property type="match status" value="1"/>
</dbReference>
<dbReference type="InterPro" id="IPR016039">
    <property type="entry name" value="Thiolase-like"/>
</dbReference>
<dbReference type="PROSITE" id="PS50075">
    <property type="entry name" value="CARRIER"/>
    <property type="match status" value="1"/>
</dbReference>
<dbReference type="CDD" id="cd02440">
    <property type="entry name" value="AdoMet_MTases"/>
    <property type="match status" value="1"/>
</dbReference>
<dbReference type="InterPro" id="IPR020807">
    <property type="entry name" value="PKS_DH"/>
</dbReference>
<dbReference type="InterPro" id="IPR016035">
    <property type="entry name" value="Acyl_Trfase/lysoPLipase"/>
</dbReference>
<dbReference type="InterPro" id="IPR056501">
    <property type="entry name" value="NAD-bd_HRPKS_sdrA"/>
</dbReference>
<dbReference type="InterPro" id="IPR001227">
    <property type="entry name" value="Ac_transferase_dom_sf"/>
</dbReference>
<comment type="pathway">
    <text evidence="1">Secondary metabolite biosynthesis.</text>
</comment>
<keyword evidence="3" id="KW-0597">Phosphoprotein</keyword>
<evidence type="ECO:0000256" key="8">
    <source>
        <dbReference type="ARBA" id="ARBA00023315"/>
    </source>
</evidence>
<dbReference type="Gene3D" id="3.40.50.720">
    <property type="entry name" value="NAD(P)-binding Rossmann-like Domain"/>
    <property type="match status" value="1"/>
</dbReference>
<dbReference type="InterPro" id="IPR020841">
    <property type="entry name" value="PKS_Beta-ketoAc_synthase_dom"/>
</dbReference>
<keyword evidence="8" id="KW-0012">Acyltransferase</keyword>
<dbReference type="CDD" id="cd00833">
    <property type="entry name" value="PKS"/>
    <property type="match status" value="1"/>
</dbReference>
<sequence>MAELSTSTQPTELTTTKPTEDIAIVGYSFRLPQDVNDDTAFWEVLQNRKNLMTEWPASRVNADSFRHNAQHKFTGTGGHFLNDDVQAFDAPFFSVTVKEAASMDPMQRWTLEASYRALENAGIPVEQLRGSRTAVFSASMIEDYSRMTARDPDNIERMAATGGTVACIIPNRVSWYFDLRGPSIHVNTACSSSMSALDMACKSIRSGDASCALVTGCNVIMDPGIIQSLSDQNFLSPDGLCYSFDHRANGYARGEGVVVLVLKPVAEAVRNGDTIRAVIRSIGSNQDGHTPVLTQPSAKSQEDLIRHVYAQADLPLSDTRYVEAHGTGTKVGDPIEMKAIGRVFRKYRSAEEPLYVGSVKANFGHLEGASALVSVIKSISVLEKGVIPPNALFEKMNPDIDNDFYNTTVPTTSIAWPNPGLRRVSVNSFGFGGSNTHVVIDDAYSYLNDRGMVGNHCTASRSHINGMNGSKPQTNGHYQNGDNVLTNRNGNGPLNGHHRSNGTNHETKNGSAIAKHDKTSSAGLDLPKLLVFSAADEKAMKRVMIAYEEYFVSNTSTDRFKLAKLAYTLSDHRSRMLWRSYALAKPGSETTEPSFSPAKAIRSSADANLAFVFTGQGAQYVGMGHDLLQFPVYKETLRKIDSIYRGLGCAWSILAVEDYQGRIDSPDYSQPLSTAVQLGLVDLLKSFGLAPKGVVGHSSGEIAAAYSIGALSLESACKVAYFRGQLAGKLKSVHQSSPGAMISINLPEDEVSNYLQSVEGKDISASVCTACINSPLNCTLSGPEEAIDMIKIKADKDGIFAQKLKTGVAYHSPFVKAIADEYCALMGTLGGGEIEQIPMVSSVSGKRVLPAELANSQYWVNNMVSPVRFTDALQVLTQKSSTLKVGLNGFSDIIEVGPHPALRRPVLDTIGQEGNRKKQIRYTGVLNRSRPAVETTLEAVGQLFCLGHQVSISSVNQRMPSESSEFLLDLPEYPFDRTHRYWAESRISRDYRLRGKVHGETLGVRASDWNPLEPCWRNFLTVEATPWFKDHVVDGTILFPAMGMLVMAMEAVYQVVPEDQAVAGYYFQTAEFKNPVIIQETWEDRVETQMRLRTVNSPKVAEESQWFETTLYSYYRDQWTECFRATLKVEYKAAIASEANKQRLEGHEEVRHYYDQAKSSCKNFISPNAFYRDAAKNGIQWGPTFQLIQDAFFDEKRNIAIGKVDISKGRHVTSSLVHPAVLDQAFHMLRLSGGQQPSGNIPIRIQGAWFAASGWQSPQTNSIRLVARSKVRSAVHGPSIGEDGSIHALADDGTVLCSIERAVTSPVARNEDDEEKKILYKIEWKPQLSLMTNEQLERECLSQAPVRDESLILSNHIKLVNVLGLVAGRTLKTVDASTVPQKLSRHFKWLEDQVRNLSPSQREDVDNLSDEEVESRLIEVEEALPAWGVYIACARNLQRMLAGEVDPLQIVFESDQAKVFYENLFLNLCSDGRLFPVLDLASHQNPALRVIEVGAGTGGVTRHLFKAWGEREERTGAPSFAHYTYTDISPMFFEKASNLWSDLVSQDRISFKTFDLGVPIQDQGFEAGTYDLLVAGSVMHATPDLEFTIRNVRKLLKPGGKLLLLETVKPSDIAVNFMAGLVPGWWVATEEWRANSAAVDESVWERCLRNNGFSGNDLVIRDYETEQCHIMSIIFTTAVEEPREDVSKAIPRGVVVVTDATPSYQQSNLATAVANKLQGYGESNVCSFTPTLLQEAAKNWNEDTVAIFVGEVNNRPVLANLSEDDFSALQILMKHAKNLIWVTGTHSDDENYPDYSLVPGFLRTIRAEQPENHIVNIAIEDRTNEEDCATIILTIFDDAFGQLPNKELEYSVQNGQITIGRAVENVPANEAHRALVSAQQKILRWGDGPELQLSAGTYGDLTSLRFVSDELADTPLGQNEIEIEAHAWGLGRQELDSALGLIDEDQDKIGGDCAGIVTRVGSGCGTSFKEGDRVYMITKGSIRKHPRALGTSVIQIPDGLSFEKATSEIMPSMIAYRALVDISQLEKQERVLINDGADSLGQSAIRIAERQGAEIFVTVTSEEQREFLVDNLGLQEDHVFLSEGGFFAQQISRATGGQGVDVVFNLLPGQDVLQASLKCLATNGHFVSAKGVDTDANTTLTLNQMKANVSFATVDVLRLTPKRTAKLLHNTVDLIQESSFKIRKDLEVFEVSEIDKAFQRLQSGELNGRVVVTPKADSLVPQFSIDERSWKFLPNASYLVAGGSGGLGRDIIKWMVRRGAQHLIVPSRSGATSEAAKTWVSELKASGVNIVTPLCDVASHEDLSKLLDEVSTTMPPLRGCINAAMALEDAIFQDNMKFSQWDVTVRSKVQTSWTLHKLLPKGLDFFIMFSSLAGVVGQMGSANYSAGCSFQDAIVRYRRSRGLKAISIDIGWMVNVGIIAEKFTFQRQRQIANDMQLLTDIDLLALLTMCCDPDMEYPQLEECRGQIPFGLDNPRRHLLLNEPVPAILDRPLLSTFSYVTGSNKTDKGAKDDEVEKAVALFRQSSDSAERVALVFQALAARLGRAMSIPASDVEPNKALSAYGVDSLMAVELRNWIGRELGATVAVFDIVGAMPIASIADLIAERSTIGKTAK</sequence>
<dbReference type="InterPro" id="IPR011032">
    <property type="entry name" value="GroES-like_sf"/>
</dbReference>
<evidence type="ECO:0000256" key="5">
    <source>
        <dbReference type="ARBA" id="ARBA00022857"/>
    </source>
</evidence>
<dbReference type="EMBL" id="CDPU01000023">
    <property type="protein sequence ID" value="CEO51444.1"/>
    <property type="molecule type" value="Genomic_DNA"/>
</dbReference>
<feature type="region of interest" description="C-terminal hotdog fold" evidence="9">
    <location>
        <begin position="1162"/>
        <end position="1313"/>
    </location>
</feature>
<organism evidence="14">
    <name type="scientific">Bionectria ochroleuca</name>
    <name type="common">Gliocladium roseum</name>
    <dbReference type="NCBI Taxonomy" id="29856"/>
    <lineage>
        <taxon>Eukaryota</taxon>
        <taxon>Fungi</taxon>
        <taxon>Dikarya</taxon>
        <taxon>Ascomycota</taxon>
        <taxon>Pezizomycotina</taxon>
        <taxon>Sordariomycetes</taxon>
        <taxon>Hypocreomycetidae</taxon>
        <taxon>Hypocreales</taxon>
        <taxon>Bionectriaceae</taxon>
        <taxon>Clonostachys</taxon>
    </lineage>
</organism>
<dbReference type="Gene3D" id="1.10.1200.10">
    <property type="entry name" value="ACP-like"/>
    <property type="match status" value="1"/>
</dbReference>
<dbReference type="InterPro" id="IPR050091">
    <property type="entry name" value="PKS_NRPS_Biosynth_Enz"/>
</dbReference>
<dbReference type="PROSITE" id="PS52004">
    <property type="entry name" value="KS3_2"/>
    <property type="match status" value="1"/>
</dbReference>
<dbReference type="Gene3D" id="3.30.70.3290">
    <property type="match status" value="1"/>
</dbReference>
<evidence type="ECO:0000256" key="2">
    <source>
        <dbReference type="ARBA" id="ARBA00022450"/>
    </source>
</evidence>
<keyword evidence="5" id="KW-0521">NADP</keyword>
<dbReference type="Gene3D" id="3.10.129.110">
    <property type="entry name" value="Polyketide synthase dehydratase"/>
    <property type="match status" value="1"/>
</dbReference>
<feature type="region of interest" description="N-terminal hotdog fold" evidence="9">
    <location>
        <begin position="999"/>
        <end position="1134"/>
    </location>
</feature>
<dbReference type="SMART" id="SM00827">
    <property type="entry name" value="PKS_AT"/>
    <property type="match status" value="1"/>
</dbReference>
<dbReference type="Pfam" id="PF13602">
    <property type="entry name" value="ADH_zinc_N_2"/>
    <property type="match status" value="1"/>
</dbReference>
<accession>A0A0B7K2L1</accession>
<evidence type="ECO:0000256" key="6">
    <source>
        <dbReference type="ARBA" id="ARBA00023002"/>
    </source>
</evidence>
<evidence type="ECO:0000259" key="13">
    <source>
        <dbReference type="PROSITE" id="PS52019"/>
    </source>
</evidence>
<feature type="domain" description="PKS/mFAS DH" evidence="13">
    <location>
        <begin position="999"/>
        <end position="1313"/>
    </location>
</feature>
<dbReference type="SMART" id="SM00822">
    <property type="entry name" value="PKS_KR"/>
    <property type="match status" value="1"/>
</dbReference>
<dbReference type="SMART" id="SM00823">
    <property type="entry name" value="PKS_PP"/>
    <property type="match status" value="1"/>
</dbReference>
<dbReference type="InterPro" id="IPR020843">
    <property type="entry name" value="ER"/>
</dbReference>
<evidence type="ECO:0000256" key="4">
    <source>
        <dbReference type="ARBA" id="ARBA00022679"/>
    </source>
</evidence>
<dbReference type="SMART" id="SM00825">
    <property type="entry name" value="PKS_KS"/>
    <property type="match status" value="1"/>
</dbReference>
<dbReference type="InterPro" id="IPR042104">
    <property type="entry name" value="PKS_dehydratase_sf"/>
</dbReference>
<dbReference type="PROSITE" id="PS52019">
    <property type="entry name" value="PKS_MFAS_DH"/>
    <property type="match status" value="1"/>
</dbReference>
<dbReference type="GO" id="GO:0016491">
    <property type="term" value="F:oxidoreductase activity"/>
    <property type="evidence" value="ECO:0007669"/>
    <property type="project" value="UniProtKB-KW"/>
</dbReference>
<feature type="active site" description="Proton donor; for dehydratase activity" evidence="9">
    <location>
        <position position="1223"/>
    </location>
</feature>
<dbReference type="SUPFAM" id="SSF47336">
    <property type="entry name" value="ACP-like"/>
    <property type="match status" value="1"/>
</dbReference>
<dbReference type="PANTHER" id="PTHR43775:SF29">
    <property type="entry name" value="ASPERFURANONE POLYKETIDE SYNTHASE AFOG-RELATED"/>
    <property type="match status" value="1"/>
</dbReference>
<dbReference type="SUPFAM" id="SSF51735">
    <property type="entry name" value="NAD(P)-binding Rossmann-fold domains"/>
    <property type="match status" value="2"/>
</dbReference>
<dbReference type="Pfam" id="PF23297">
    <property type="entry name" value="ACP_SdgA_C"/>
    <property type="match status" value="1"/>
</dbReference>
<dbReference type="Pfam" id="PF00698">
    <property type="entry name" value="Acyl_transf_1"/>
    <property type="match status" value="1"/>
</dbReference>
<dbReference type="Pfam" id="PF02801">
    <property type="entry name" value="Ketoacyl-synt_C"/>
    <property type="match status" value="1"/>
</dbReference>
<dbReference type="InterPro" id="IPR036291">
    <property type="entry name" value="NAD(P)-bd_dom_sf"/>
</dbReference>
<gene>
    <name evidence="14" type="ORF">BN869_000007502_1</name>
</gene>
<evidence type="ECO:0000259" key="11">
    <source>
        <dbReference type="PROSITE" id="PS50075"/>
    </source>
</evidence>
<dbReference type="SUPFAM" id="SSF53335">
    <property type="entry name" value="S-adenosyl-L-methionine-dependent methyltransferases"/>
    <property type="match status" value="1"/>
</dbReference>
<dbReference type="CDD" id="cd05195">
    <property type="entry name" value="enoyl_red"/>
    <property type="match status" value="1"/>
</dbReference>
<dbReference type="Pfam" id="PF08242">
    <property type="entry name" value="Methyltransf_12"/>
    <property type="match status" value="1"/>
</dbReference>
<dbReference type="InterPro" id="IPR014043">
    <property type="entry name" value="Acyl_transferase_dom"/>
</dbReference>
<dbReference type="InterPro" id="IPR057326">
    <property type="entry name" value="KR_dom"/>
</dbReference>
<dbReference type="InterPro" id="IPR036736">
    <property type="entry name" value="ACP-like_sf"/>
</dbReference>
<dbReference type="PROSITE" id="PS00012">
    <property type="entry name" value="PHOSPHOPANTETHEINE"/>
    <property type="match status" value="1"/>
</dbReference>
<dbReference type="InterPro" id="IPR013217">
    <property type="entry name" value="Methyltransf_12"/>
</dbReference>
<dbReference type="Gene3D" id="3.40.47.10">
    <property type="match status" value="1"/>
</dbReference>
<keyword evidence="7" id="KW-0511">Multifunctional enzyme</keyword>
<dbReference type="GO" id="GO:0030639">
    <property type="term" value="P:polyketide biosynthetic process"/>
    <property type="evidence" value="ECO:0007669"/>
    <property type="project" value="UniProtKB-ARBA"/>
</dbReference>
<dbReference type="Pfam" id="PF00109">
    <property type="entry name" value="ketoacyl-synt"/>
    <property type="match status" value="1"/>
</dbReference>
<evidence type="ECO:0000256" key="7">
    <source>
        <dbReference type="ARBA" id="ARBA00023268"/>
    </source>
</evidence>
<dbReference type="InterPro" id="IPR006162">
    <property type="entry name" value="Ppantetheine_attach_site"/>
</dbReference>
<dbReference type="InterPro" id="IPR014031">
    <property type="entry name" value="Ketoacyl_synth_C"/>
</dbReference>
<proteinExistence type="predicted"/>
<dbReference type="SUPFAM" id="SSF52151">
    <property type="entry name" value="FabD/lysophospholipase-like"/>
    <property type="match status" value="1"/>
</dbReference>
<evidence type="ECO:0000256" key="3">
    <source>
        <dbReference type="ARBA" id="ARBA00022553"/>
    </source>
</evidence>
<dbReference type="InterPro" id="IPR020806">
    <property type="entry name" value="PKS_PP-bd"/>
</dbReference>
<dbReference type="SMART" id="SM00829">
    <property type="entry name" value="PKS_ER"/>
    <property type="match status" value="1"/>
</dbReference>
<dbReference type="SUPFAM" id="SSF50129">
    <property type="entry name" value="GroES-like"/>
    <property type="match status" value="1"/>
</dbReference>
<dbReference type="InterPro" id="IPR049900">
    <property type="entry name" value="PKS_mFAS_DH"/>
</dbReference>
<dbReference type="GO" id="GO:0006633">
    <property type="term" value="P:fatty acid biosynthetic process"/>
    <property type="evidence" value="ECO:0007669"/>
    <property type="project" value="InterPro"/>
</dbReference>
<dbReference type="SUPFAM" id="SSF53901">
    <property type="entry name" value="Thiolase-like"/>
    <property type="match status" value="1"/>
</dbReference>
<feature type="compositionally biased region" description="Polar residues" evidence="10">
    <location>
        <begin position="469"/>
        <end position="492"/>
    </location>
</feature>
<dbReference type="GO" id="GO:0004315">
    <property type="term" value="F:3-oxoacyl-[acyl-carrier-protein] synthase activity"/>
    <property type="evidence" value="ECO:0007669"/>
    <property type="project" value="InterPro"/>
</dbReference>
<dbReference type="SMART" id="SM00826">
    <property type="entry name" value="PKS_DH"/>
    <property type="match status" value="1"/>
</dbReference>
<dbReference type="InterPro" id="IPR049552">
    <property type="entry name" value="PKS_DH_N"/>
</dbReference>
<dbReference type="PANTHER" id="PTHR43775">
    <property type="entry name" value="FATTY ACID SYNTHASE"/>
    <property type="match status" value="1"/>
</dbReference>
<dbReference type="InterPro" id="IPR016036">
    <property type="entry name" value="Malonyl_transacylase_ACP-bd"/>
</dbReference>
<dbReference type="Pfam" id="PF08659">
    <property type="entry name" value="KR"/>
    <property type="match status" value="1"/>
</dbReference>
<feature type="domain" description="Ketosynthase family 3 (KS3)" evidence="12">
    <location>
        <begin position="19"/>
        <end position="442"/>
    </location>
</feature>
<feature type="domain" description="Carrier" evidence="11">
    <location>
        <begin position="2525"/>
        <end position="2606"/>
    </location>
</feature>
<dbReference type="Gene3D" id="3.40.50.150">
    <property type="entry name" value="Vaccinia Virus protein VP39"/>
    <property type="match status" value="1"/>
</dbReference>
<dbReference type="PROSITE" id="PS00606">
    <property type="entry name" value="KS3_1"/>
    <property type="match status" value="1"/>
</dbReference>
<dbReference type="Pfam" id="PF23114">
    <property type="entry name" value="NAD-bd_HRPKS_sdrA"/>
    <property type="match status" value="1"/>
</dbReference>